<name>A0A382HCZ5_9ZZZZ</name>
<accession>A0A382HCZ5</accession>
<dbReference type="AlphaFoldDB" id="A0A382HCZ5"/>
<reference evidence="1" key="1">
    <citation type="submission" date="2018-05" db="EMBL/GenBank/DDBJ databases">
        <authorList>
            <person name="Lanie J.A."/>
            <person name="Ng W.-L."/>
            <person name="Kazmierczak K.M."/>
            <person name="Andrzejewski T.M."/>
            <person name="Davidsen T.M."/>
            <person name="Wayne K.J."/>
            <person name="Tettelin H."/>
            <person name="Glass J.I."/>
            <person name="Rusch D."/>
            <person name="Podicherti R."/>
            <person name="Tsui H.-C.T."/>
            <person name="Winkler M.E."/>
        </authorList>
    </citation>
    <scope>NUCLEOTIDE SEQUENCE</scope>
</reference>
<sequence>MGLMIHVLFITDKSIHFDEEEIYVMEDQFGNVFAEFVEEETCEGWHELHKDVFMSAVEQNTPPDPPGPMVG</sequence>
<proteinExistence type="predicted"/>
<gene>
    <name evidence="1" type="ORF">METZ01_LOCUS237641</name>
</gene>
<dbReference type="EMBL" id="UINC01060363">
    <property type="protein sequence ID" value="SVB84787.1"/>
    <property type="molecule type" value="Genomic_DNA"/>
</dbReference>
<organism evidence="1">
    <name type="scientific">marine metagenome</name>
    <dbReference type="NCBI Taxonomy" id="408172"/>
    <lineage>
        <taxon>unclassified sequences</taxon>
        <taxon>metagenomes</taxon>
        <taxon>ecological metagenomes</taxon>
    </lineage>
</organism>
<protein>
    <submittedName>
        <fullName evidence="1">Uncharacterized protein</fullName>
    </submittedName>
</protein>
<evidence type="ECO:0000313" key="1">
    <source>
        <dbReference type="EMBL" id="SVB84787.1"/>
    </source>
</evidence>